<comment type="subcellular location">
    <subcellularLocation>
        <location evidence="1">Peroxisome</location>
    </subcellularLocation>
</comment>
<keyword evidence="3" id="KW-0560">Oxidoreductase</keyword>
<reference evidence="6 7" key="1">
    <citation type="submission" date="2017-01" db="EMBL/GenBank/DDBJ databases">
        <title>Draft genome sequence of Diplodia seriata F98.1, a fungal species involved in grapevine trunk diseases.</title>
        <authorList>
            <person name="Robert-Siegwald G."/>
            <person name="Vallet J."/>
            <person name="Abou-Mansour E."/>
            <person name="Xu J."/>
            <person name="Rey P."/>
            <person name="Bertsch C."/>
            <person name="Rego C."/>
            <person name="Larignon P."/>
            <person name="Fontaine F."/>
            <person name="Lebrun M.-H."/>
        </authorList>
    </citation>
    <scope>NUCLEOTIDE SEQUENCE [LARGE SCALE GENOMIC DNA]</scope>
    <source>
        <strain evidence="6 7">F98.1</strain>
    </source>
</reference>
<name>A0A1S8B8Z7_9PEZI</name>
<dbReference type="STRING" id="420778.A0A1S8B8Z7"/>
<organism evidence="6 7">
    <name type="scientific">Diplodia seriata</name>
    <dbReference type="NCBI Taxonomy" id="420778"/>
    <lineage>
        <taxon>Eukaryota</taxon>
        <taxon>Fungi</taxon>
        <taxon>Dikarya</taxon>
        <taxon>Ascomycota</taxon>
        <taxon>Pezizomycotina</taxon>
        <taxon>Dothideomycetes</taxon>
        <taxon>Dothideomycetes incertae sedis</taxon>
        <taxon>Botryosphaeriales</taxon>
        <taxon>Botryosphaeriaceae</taxon>
        <taxon>Diplodia</taxon>
    </lineage>
</organism>
<dbReference type="Proteomes" id="UP000190776">
    <property type="component" value="Unassembled WGS sequence"/>
</dbReference>
<dbReference type="InterPro" id="IPR051687">
    <property type="entry name" value="Peroxisomal_Beta-Oxidation"/>
</dbReference>
<evidence type="ECO:0000256" key="2">
    <source>
        <dbReference type="ARBA" id="ARBA00006484"/>
    </source>
</evidence>
<comment type="similarity">
    <text evidence="2">Belongs to the short-chain dehydrogenases/reductases (SDR) family.</text>
</comment>
<accession>A0A1S8B8Z7</accession>
<evidence type="ECO:0000256" key="4">
    <source>
        <dbReference type="ARBA" id="ARBA00023140"/>
    </source>
</evidence>
<evidence type="ECO:0000256" key="3">
    <source>
        <dbReference type="ARBA" id="ARBA00023002"/>
    </source>
</evidence>
<dbReference type="AlphaFoldDB" id="A0A1S8B8Z7"/>
<dbReference type="OrthoDB" id="3592703at2759"/>
<evidence type="ECO:0000256" key="1">
    <source>
        <dbReference type="ARBA" id="ARBA00004275"/>
    </source>
</evidence>
<sequence length="94" mass="10724">MQCSNPVKTSHPWYFYRHFLINGKFDPEFSKVGGFATPILHDLCFFGIAGNHILKTFGPFRNIKVRFAGTVLPGQKCGCWRCAGSIRRTGRRRC</sequence>
<evidence type="ECO:0000313" key="7">
    <source>
        <dbReference type="Proteomes" id="UP000190776"/>
    </source>
</evidence>
<feature type="domain" description="MaoC-like" evidence="5">
    <location>
        <begin position="25"/>
        <end position="76"/>
    </location>
</feature>
<dbReference type="InterPro" id="IPR002539">
    <property type="entry name" value="MaoC-like_dom"/>
</dbReference>
<dbReference type="GO" id="GO:0005777">
    <property type="term" value="C:peroxisome"/>
    <property type="evidence" value="ECO:0007669"/>
    <property type="project" value="UniProtKB-SubCell"/>
</dbReference>
<proteinExistence type="inferred from homology"/>
<gene>
    <name evidence="6" type="ORF">BK809_0005217</name>
</gene>
<protein>
    <submittedName>
        <fullName evidence="6">Peroxisomal hydratase-dehydrogenase-epimerase</fullName>
    </submittedName>
</protein>
<evidence type="ECO:0000259" key="5">
    <source>
        <dbReference type="Pfam" id="PF01575"/>
    </source>
</evidence>
<keyword evidence="4" id="KW-0576">Peroxisome</keyword>
<dbReference type="EMBL" id="MSZU01000111">
    <property type="protein sequence ID" value="OMP83836.1"/>
    <property type="molecule type" value="Genomic_DNA"/>
</dbReference>
<dbReference type="InterPro" id="IPR029069">
    <property type="entry name" value="HotDog_dom_sf"/>
</dbReference>
<comment type="caution">
    <text evidence="6">The sequence shown here is derived from an EMBL/GenBank/DDBJ whole genome shotgun (WGS) entry which is preliminary data.</text>
</comment>
<evidence type="ECO:0000313" key="6">
    <source>
        <dbReference type="EMBL" id="OMP83836.1"/>
    </source>
</evidence>
<dbReference type="GO" id="GO:0016491">
    <property type="term" value="F:oxidoreductase activity"/>
    <property type="evidence" value="ECO:0007669"/>
    <property type="project" value="UniProtKB-KW"/>
</dbReference>
<dbReference type="Gene3D" id="3.10.129.10">
    <property type="entry name" value="Hotdog Thioesterase"/>
    <property type="match status" value="1"/>
</dbReference>
<dbReference type="SUPFAM" id="SSF54637">
    <property type="entry name" value="Thioesterase/thiol ester dehydrase-isomerase"/>
    <property type="match status" value="1"/>
</dbReference>
<dbReference type="PANTHER" id="PTHR45024:SF2">
    <property type="entry name" value="SCP2 DOMAIN-CONTAINING PROTEIN"/>
    <property type="match status" value="1"/>
</dbReference>
<dbReference type="Pfam" id="PF01575">
    <property type="entry name" value="MaoC_dehydratas"/>
    <property type="match status" value="1"/>
</dbReference>
<dbReference type="PANTHER" id="PTHR45024">
    <property type="entry name" value="DEHYDROGENASES, SHORT CHAIN"/>
    <property type="match status" value="1"/>
</dbReference>